<evidence type="ECO:0000313" key="3">
    <source>
        <dbReference type="Proteomes" id="UP001472677"/>
    </source>
</evidence>
<dbReference type="EMBL" id="JBBPBM010000089">
    <property type="protein sequence ID" value="KAK8510040.1"/>
    <property type="molecule type" value="Genomic_DNA"/>
</dbReference>
<evidence type="ECO:0000313" key="2">
    <source>
        <dbReference type="EMBL" id="KAK8510040.1"/>
    </source>
</evidence>
<accession>A0ABR2BTQ7</accession>
<keyword evidence="3" id="KW-1185">Reference proteome</keyword>
<organism evidence="2 3">
    <name type="scientific">Hibiscus sabdariffa</name>
    <name type="common">roselle</name>
    <dbReference type="NCBI Taxonomy" id="183260"/>
    <lineage>
        <taxon>Eukaryota</taxon>
        <taxon>Viridiplantae</taxon>
        <taxon>Streptophyta</taxon>
        <taxon>Embryophyta</taxon>
        <taxon>Tracheophyta</taxon>
        <taxon>Spermatophyta</taxon>
        <taxon>Magnoliopsida</taxon>
        <taxon>eudicotyledons</taxon>
        <taxon>Gunneridae</taxon>
        <taxon>Pentapetalae</taxon>
        <taxon>rosids</taxon>
        <taxon>malvids</taxon>
        <taxon>Malvales</taxon>
        <taxon>Malvaceae</taxon>
        <taxon>Malvoideae</taxon>
        <taxon>Hibiscus</taxon>
    </lineage>
</organism>
<sequence>MKRGASNSRLGFLGIDVISVCCKCSSHQAFFFFYDSLAAILRLDLLNIRFTLRQHSQSEQVPNQSKSSDHGQLPLMILAAERCLFRAIAHGACLRSGEELPDETRQRELGDDLRAQNNESLVDVESFNNALIDENASCNGEQKSTVAITTEGGPTTLLAPYTATQPSQAAPIVVQHMPHAFSADDQAAAAYTIVRATPLKSIATSTTTIAMNNIVVPISTEPTPTMLSEFDEWLSKQSSPTVPTNKRANGFDLSRH</sequence>
<dbReference type="Proteomes" id="UP001472677">
    <property type="component" value="Unassembled WGS sequence"/>
</dbReference>
<evidence type="ECO:0000256" key="1">
    <source>
        <dbReference type="SAM" id="MobiDB-lite"/>
    </source>
</evidence>
<reference evidence="2 3" key="1">
    <citation type="journal article" date="2024" name="G3 (Bethesda)">
        <title>Genome assembly of Hibiscus sabdariffa L. provides insights into metabolisms of medicinal natural products.</title>
        <authorList>
            <person name="Kim T."/>
        </authorList>
    </citation>
    <scope>NUCLEOTIDE SEQUENCE [LARGE SCALE GENOMIC DNA]</scope>
    <source>
        <strain evidence="2">TK-2024</strain>
        <tissue evidence="2">Old leaves</tissue>
    </source>
</reference>
<comment type="caution">
    <text evidence="2">The sequence shown here is derived from an EMBL/GenBank/DDBJ whole genome shotgun (WGS) entry which is preliminary data.</text>
</comment>
<name>A0ABR2BTQ7_9ROSI</name>
<feature type="region of interest" description="Disordered" evidence="1">
    <location>
        <begin position="234"/>
        <end position="256"/>
    </location>
</feature>
<gene>
    <name evidence="2" type="ORF">V6N12_035363</name>
</gene>
<proteinExistence type="predicted"/>
<feature type="compositionally biased region" description="Polar residues" evidence="1">
    <location>
        <begin position="235"/>
        <end position="247"/>
    </location>
</feature>
<protein>
    <submittedName>
        <fullName evidence="2">Uncharacterized protein</fullName>
    </submittedName>
</protein>